<dbReference type="OrthoDB" id="3639251at2759"/>
<evidence type="ECO:0000313" key="12">
    <source>
        <dbReference type="Proteomes" id="UP000813427"/>
    </source>
</evidence>
<feature type="compositionally biased region" description="Polar residues" evidence="8">
    <location>
        <begin position="1"/>
        <end position="12"/>
    </location>
</feature>
<evidence type="ECO:0000256" key="7">
    <source>
        <dbReference type="ARBA" id="ARBA00037968"/>
    </source>
</evidence>
<dbReference type="EMBL" id="JAGPXF010000003">
    <property type="protein sequence ID" value="KAH7252669.1"/>
    <property type="molecule type" value="Genomic_DNA"/>
</dbReference>
<accession>A0A8K0S5G6</accession>
<feature type="region of interest" description="Disordered" evidence="8">
    <location>
        <begin position="486"/>
        <end position="534"/>
    </location>
</feature>
<feature type="domain" description="Major facilitator superfamily (MFS) profile" evidence="10">
    <location>
        <begin position="56"/>
        <end position="483"/>
    </location>
</feature>
<feature type="transmembrane region" description="Helical" evidence="9">
    <location>
        <begin position="182"/>
        <end position="204"/>
    </location>
</feature>
<organism evidence="11 12">
    <name type="scientific">Fusarium tricinctum</name>
    <dbReference type="NCBI Taxonomy" id="61284"/>
    <lineage>
        <taxon>Eukaryota</taxon>
        <taxon>Fungi</taxon>
        <taxon>Dikarya</taxon>
        <taxon>Ascomycota</taxon>
        <taxon>Pezizomycotina</taxon>
        <taxon>Sordariomycetes</taxon>
        <taxon>Hypocreomycetidae</taxon>
        <taxon>Hypocreales</taxon>
        <taxon>Nectriaceae</taxon>
        <taxon>Fusarium</taxon>
        <taxon>Fusarium tricinctum species complex</taxon>
    </lineage>
</organism>
<keyword evidence="4 9" id="KW-1133">Transmembrane helix</keyword>
<evidence type="ECO:0000256" key="3">
    <source>
        <dbReference type="ARBA" id="ARBA00022692"/>
    </source>
</evidence>
<feature type="transmembrane region" description="Helical" evidence="9">
    <location>
        <begin position="48"/>
        <end position="66"/>
    </location>
</feature>
<dbReference type="PANTHER" id="PTHR43791:SF64">
    <property type="entry name" value="MAJOR FACILITATOR SUPERFAMILY (MFS) PROFILE DOMAIN-CONTAINING PROTEIN"/>
    <property type="match status" value="1"/>
</dbReference>
<feature type="transmembrane region" description="Helical" evidence="9">
    <location>
        <begin position="150"/>
        <end position="170"/>
    </location>
</feature>
<evidence type="ECO:0000256" key="4">
    <source>
        <dbReference type="ARBA" id="ARBA00022989"/>
    </source>
</evidence>
<sequence>MAVTMTTVTAEPQTDAPAEAVASHPPQTGLFKHISKVFPYFRNPRHVLILKLDCLLLTWTFIAGIMKEMDQSATTQAYVSGMREALGLYGNELVMFNTYFSIGYAIGLVPGQLAQTRVRPSLFLPTCEIIWGLFVIVTCKAPNATTIYALRFFLGLFSAVFWPSVVSLIFNWYTPKELAFRIACFNVSDVAGAMFLGALQAALYRNLNGAHGIAGWQWLFIVSGVITIAQGIVGFFIIPDTPAYTRAKWLTEDEKKLSRERMGSFGANTSKLIPASVLKQKLRKLIVHPITYFFLLAFAMDAWAHRANSYFVLYIESLKDSAGNRLFSTYQVNIIPLGGYALQICTNLILNGLSDWKHWRWQISSGCAFFFGVMLTVLCAWPSDHKVVMGFYFMTYAANAGGPALMAWFAELMRKEPEARAIVVALTVMIVYIGHATIPLRAFRVADAPRYPIGFPLTTAFSFGSVFVQLGMLWWSRRNPQLIDNGYEGTKDESRVSDEESSRSVEGDGLSVGQEEDSSTKEKSTNPVISKVDG</sequence>
<evidence type="ECO:0000313" key="11">
    <source>
        <dbReference type="EMBL" id="KAH7252669.1"/>
    </source>
</evidence>
<dbReference type="Pfam" id="PF07690">
    <property type="entry name" value="MFS_1"/>
    <property type="match status" value="1"/>
</dbReference>
<comment type="subcellular location">
    <subcellularLocation>
        <location evidence="1">Membrane</location>
        <topology evidence="1">Multi-pass membrane protein</topology>
    </subcellularLocation>
</comment>
<feature type="transmembrane region" description="Helical" evidence="9">
    <location>
        <begin position="334"/>
        <end position="353"/>
    </location>
</feature>
<feature type="transmembrane region" description="Helical" evidence="9">
    <location>
        <begin position="285"/>
        <end position="304"/>
    </location>
</feature>
<gene>
    <name evidence="11" type="ORF">BKA59DRAFT_436813</name>
</gene>
<dbReference type="PROSITE" id="PS50850">
    <property type="entry name" value="MFS"/>
    <property type="match status" value="1"/>
</dbReference>
<feature type="transmembrane region" description="Helical" evidence="9">
    <location>
        <begin position="216"/>
        <end position="238"/>
    </location>
</feature>
<comment type="caution">
    <text evidence="11">The sequence shown here is derived from an EMBL/GenBank/DDBJ whole genome shotgun (WGS) entry which is preliminary data.</text>
</comment>
<keyword evidence="3 9" id="KW-0812">Transmembrane</keyword>
<evidence type="ECO:0000256" key="6">
    <source>
        <dbReference type="ARBA" id="ARBA00023180"/>
    </source>
</evidence>
<feature type="compositionally biased region" description="Basic and acidic residues" evidence="8">
    <location>
        <begin position="489"/>
        <end position="506"/>
    </location>
</feature>
<keyword evidence="2" id="KW-0813">Transport</keyword>
<feature type="region of interest" description="Disordered" evidence="8">
    <location>
        <begin position="1"/>
        <end position="22"/>
    </location>
</feature>
<evidence type="ECO:0000256" key="5">
    <source>
        <dbReference type="ARBA" id="ARBA00023136"/>
    </source>
</evidence>
<name>A0A8K0S5G6_9HYPO</name>
<dbReference type="Proteomes" id="UP000813427">
    <property type="component" value="Unassembled WGS sequence"/>
</dbReference>
<evidence type="ECO:0000259" key="10">
    <source>
        <dbReference type="PROSITE" id="PS50850"/>
    </source>
</evidence>
<evidence type="ECO:0000256" key="1">
    <source>
        <dbReference type="ARBA" id="ARBA00004141"/>
    </source>
</evidence>
<comment type="similarity">
    <text evidence="7">Belongs to the major facilitator superfamily. Allantoate permease family.</text>
</comment>
<dbReference type="GO" id="GO:0016020">
    <property type="term" value="C:membrane"/>
    <property type="evidence" value="ECO:0007669"/>
    <property type="project" value="UniProtKB-SubCell"/>
</dbReference>
<feature type="transmembrane region" description="Helical" evidence="9">
    <location>
        <begin position="365"/>
        <end position="383"/>
    </location>
</feature>
<feature type="transmembrane region" description="Helical" evidence="9">
    <location>
        <begin position="453"/>
        <end position="475"/>
    </location>
</feature>
<dbReference type="InterPro" id="IPR020846">
    <property type="entry name" value="MFS_dom"/>
</dbReference>
<evidence type="ECO:0000256" key="2">
    <source>
        <dbReference type="ARBA" id="ARBA00022448"/>
    </source>
</evidence>
<dbReference type="AlphaFoldDB" id="A0A8K0S5G6"/>
<proteinExistence type="inferred from homology"/>
<protein>
    <submittedName>
        <fullName evidence="11">Major facilitator superfamily domain-containing protein</fullName>
    </submittedName>
</protein>
<feature type="transmembrane region" description="Helical" evidence="9">
    <location>
        <begin position="389"/>
        <end position="409"/>
    </location>
</feature>
<dbReference type="InterPro" id="IPR036259">
    <property type="entry name" value="MFS_trans_sf"/>
</dbReference>
<keyword evidence="5 9" id="KW-0472">Membrane</keyword>
<dbReference type="SUPFAM" id="SSF103473">
    <property type="entry name" value="MFS general substrate transporter"/>
    <property type="match status" value="1"/>
</dbReference>
<feature type="transmembrane region" description="Helical" evidence="9">
    <location>
        <begin position="421"/>
        <end position="441"/>
    </location>
</feature>
<keyword evidence="6" id="KW-0325">Glycoprotein</keyword>
<dbReference type="GO" id="GO:0022857">
    <property type="term" value="F:transmembrane transporter activity"/>
    <property type="evidence" value="ECO:0007669"/>
    <property type="project" value="InterPro"/>
</dbReference>
<dbReference type="PANTHER" id="PTHR43791">
    <property type="entry name" value="PERMEASE-RELATED"/>
    <property type="match status" value="1"/>
</dbReference>
<dbReference type="InterPro" id="IPR011701">
    <property type="entry name" value="MFS"/>
</dbReference>
<keyword evidence="12" id="KW-1185">Reference proteome</keyword>
<dbReference type="FunFam" id="1.20.1250.20:FF:000065">
    <property type="entry name" value="Putative MFS pantothenate transporter"/>
    <property type="match status" value="1"/>
</dbReference>
<reference evidence="11" key="1">
    <citation type="journal article" date="2021" name="Nat. Commun.">
        <title>Genetic determinants of endophytism in the Arabidopsis root mycobiome.</title>
        <authorList>
            <person name="Mesny F."/>
            <person name="Miyauchi S."/>
            <person name="Thiergart T."/>
            <person name="Pickel B."/>
            <person name="Atanasova L."/>
            <person name="Karlsson M."/>
            <person name="Huettel B."/>
            <person name="Barry K.W."/>
            <person name="Haridas S."/>
            <person name="Chen C."/>
            <person name="Bauer D."/>
            <person name="Andreopoulos W."/>
            <person name="Pangilinan J."/>
            <person name="LaButti K."/>
            <person name="Riley R."/>
            <person name="Lipzen A."/>
            <person name="Clum A."/>
            <person name="Drula E."/>
            <person name="Henrissat B."/>
            <person name="Kohler A."/>
            <person name="Grigoriev I.V."/>
            <person name="Martin F.M."/>
            <person name="Hacquard S."/>
        </authorList>
    </citation>
    <scope>NUCLEOTIDE SEQUENCE</scope>
    <source>
        <strain evidence="11">MPI-SDFR-AT-0068</strain>
    </source>
</reference>
<dbReference type="Gene3D" id="1.20.1250.20">
    <property type="entry name" value="MFS general substrate transporter like domains"/>
    <property type="match status" value="1"/>
</dbReference>
<evidence type="ECO:0000256" key="9">
    <source>
        <dbReference type="SAM" id="Phobius"/>
    </source>
</evidence>
<feature type="transmembrane region" description="Helical" evidence="9">
    <location>
        <begin position="86"/>
        <end position="109"/>
    </location>
</feature>
<evidence type="ECO:0000256" key="8">
    <source>
        <dbReference type="SAM" id="MobiDB-lite"/>
    </source>
</evidence>
<feature type="transmembrane region" description="Helical" evidence="9">
    <location>
        <begin position="121"/>
        <end position="138"/>
    </location>
</feature>